<organism evidence="1">
    <name type="scientific">Lepeophtheirus salmonis</name>
    <name type="common">Salmon louse</name>
    <name type="synonym">Caligus salmonis</name>
    <dbReference type="NCBI Taxonomy" id="72036"/>
    <lineage>
        <taxon>Eukaryota</taxon>
        <taxon>Metazoa</taxon>
        <taxon>Ecdysozoa</taxon>
        <taxon>Arthropoda</taxon>
        <taxon>Crustacea</taxon>
        <taxon>Multicrustacea</taxon>
        <taxon>Hexanauplia</taxon>
        <taxon>Copepoda</taxon>
        <taxon>Siphonostomatoida</taxon>
        <taxon>Caligidae</taxon>
        <taxon>Lepeophtheirus</taxon>
    </lineage>
</organism>
<reference evidence="1" key="1">
    <citation type="submission" date="2014-05" db="EMBL/GenBank/DDBJ databases">
        <authorList>
            <person name="Chronopoulou M."/>
        </authorList>
    </citation>
    <scope>NUCLEOTIDE SEQUENCE</scope>
    <source>
        <tissue evidence="1">Whole organism</tissue>
    </source>
</reference>
<protein>
    <submittedName>
        <fullName evidence="1">Uncharacterized protein</fullName>
    </submittedName>
</protein>
<sequence length="44" mass="4941">MHDVSENAPYEAKDDAIIFNESIILLDGLEFIITLEACKEKGFP</sequence>
<name>A0A0K2VF51_LEPSM</name>
<dbReference type="EMBL" id="HACA01031649">
    <property type="protein sequence ID" value="CDW49010.1"/>
    <property type="molecule type" value="Transcribed_RNA"/>
</dbReference>
<accession>A0A0K2VF51</accession>
<evidence type="ECO:0000313" key="1">
    <source>
        <dbReference type="EMBL" id="CDW49010.1"/>
    </source>
</evidence>
<proteinExistence type="predicted"/>
<dbReference type="AlphaFoldDB" id="A0A0K2VF51"/>